<feature type="domain" description="DUF630" evidence="4">
    <location>
        <begin position="1"/>
        <end position="59"/>
    </location>
</feature>
<name>A0A9Q0K8K3_9MAGN</name>
<reference evidence="5" key="1">
    <citation type="journal article" date="2023" name="Plant J.">
        <title>The genome of the king protea, Protea cynaroides.</title>
        <authorList>
            <person name="Chang J."/>
            <person name="Duong T.A."/>
            <person name="Schoeman C."/>
            <person name="Ma X."/>
            <person name="Roodt D."/>
            <person name="Barker N."/>
            <person name="Li Z."/>
            <person name="Van de Peer Y."/>
            <person name="Mizrachi E."/>
        </authorList>
    </citation>
    <scope>NUCLEOTIDE SEQUENCE</scope>
    <source>
        <tissue evidence="5">Young leaves</tissue>
    </source>
</reference>
<feature type="domain" description="DUF632" evidence="3">
    <location>
        <begin position="400"/>
        <end position="718"/>
    </location>
</feature>
<dbReference type="InterPro" id="IPR006867">
    <property type="entry name" value="DUF632"/>
</dbReference>
<organism evidence="5 6">
    <name type="scientific">Protea cynaroides</name>
    <dbReference type="NCBI Taxonomy" id="273540"/>
    <lineage>
        <taxon>Eukaryota</taxon>
        <taxon>Viridiplantae</taxon>
        <taxon>Streptophyta</taxon>
        <taxon>Embryophyta</taxon>
        <taxon>Tracheophyta</taxon>
        <taxon>Spermatophyta</taxon>
        <taxon>Magnoliopsida</taxon>
        <taxon>Proteales</taxon>
        <taxon>Proteaceae</taxon>
        <taxon>Protea</taxon>
    </lineage>
</organism>
<proteinExistence type="predicted"/>
<keyword evidence="6" id="KW-1185">Reference proteome</keyword>
<feature type="compositionally biased region" description="Basic and acidic residues" evidence="2">
    <location>
        <begin position="127"/>
        <end position="141"/>
    </location>
</feature>
<sequence>MGCGGSKVDDLPLVTLCRERKEYIKAAADHRYALASAHFSYFQSLKDVGEALCRFVEEELVIGSSPTSSPVLTLPSDEGKKKPKQRENNKVSSSSTSLSHSLSFSHHHSLEEDSHVQLESESDSDSESFKFHSHSNPERPQPEASPPIDSSGNPYSYSAYYMKKSSTAIPSVFYEGPRVSSVAAQWMDSAYLSSYSGYPPYRMGSNFGIPSNSPTHDPYYNRPPNLPAATPSPPPPMEVSTWDFLDPFNSIDNGYSGYYSRGSYRVGSITSSFDSKEVREREGIPDLEDETEPEPLKEAKPRKGKKVNEDIKGDPGGGTSRAVPLQSKDSLPSVQEKEIKSSPETVAAKNIEVEEENPRKKGVSFEMNEVSTQDGERGVNDETSNASSLTTLATHGTGDLREVVKEIKDDFENASKYGKEVAVMLEVGKLRYPSTRTMLKVITSRILGFITSSMLISSHPPSRRSQRAAASTMKMAKAQIWDPEMDGSMKLSSTLEQLYVWEKKLYKEVKDEERLRVIYEKKCKRLKVLYDIGAEATKIDAIRASIRKLLTKIDVAIRAIDAISSRIHKLRDEELEPQLTELIYGLTRMWKSMLQCHEKQLKAITESKNRNFIANTSIQRDSSLQATMKLELELLNWCTHFNTWLNTQKACTESLNEWLLRCLPQEREETPDGVIPFSLGRVGAPPVFTTCNDWYHAMERLSETRVADAIHAFALSLHELWESQHMEQNQRLKTEYLIKDFEKRLRLLHKEESRLHREQDALSDKTAVSVVPTESGVSSLDDLKVDLDSMRTRLEEERTRHKKTIKQVYNAASNSLQTGLIPIFEALGNFTSDTLKAYEQVRIQNAGHGT</sequence>
<evidence type="ECO:0000259" key="4">
    <source>
        <dbReference type="Pfam" id="PF04783"/>
    </source>
</evidence>
<dbReference type="AlphaFoldDB" id="A0A9Q0K8K3"/>
<feature type="region of interest" description="Disordered" evidence="2">
    <location>
        <begin position="271"/>
        <end position="347"/>
    </location>
</feature>
<feature type="compositionally biased region" description="Basic and acidic residues" evidence="2">
    <location>
        <begin position="108"/>
        <end position="118"/>
    </location>
</feature>
<dbReference type="Pfam" id="PF04783">
    <property type="entry name" value="DUF630"/>
    <property type="match status" value="1"/>
</dbReference>
<evidence type="ECO:0008006" key="7">
    <source>
        <dbReference type="Google" id="ProtNLM"/>
    </source>
</evidence>
<comment type="caution">
    <text evidence="5">The sequence shown here is derived from an EMBL/GenBank/DDBJ whole genome shotgun (WGS) entry which is preliminary data.</text>
</comment>
<dbReference type="EMBL" id="JAMYWD010000007">
    <property type="protein sequence ID" value="KAJ4965867.1"/>
    <property type="molecule type" value="Genomic_DNA"/>
</dbReference>
<dbReference type="InterPro" id="IPR006868">
    <property type="entry name" value="DUF630"/>
</dbReference>
<feature type="compositionally biased region" description="Basic and acidic residues" evidence="2">
    <location>
        <begin position="77"/>
        <end position="89"/>
    </location>
</feature>
<feature type="compositionally biased region" description="Basic and acidic residues" evidence="2">
    <location>
        <begin position="274"/>
        <end position="284"/>
    </location>
</feature>
<dbReference type="PANTHER" id="PTHR21450">
    <property type="entry name" value="PROTEIN ALTERED PHOSPHATE STARVATION RESPONSE 1"/>
    <property type="match status" value="1"/>
</dbReference>
<dbReference type="Proteomes" id="UP001141806">
    <property type="component" value="Unassembled WGS sequence"/>
</dbReference>
<dbReference type="OrthoDB" id="1925648at2759"/>
<gene>
    <name evidence="5" type="ORF">NE237_017716</name>
</gene>
<protein>
    <recommendedName>
        <fullName evidence="7">Nitrate regulatory gene2 protein-like</fullName>
    </recommendedName>
</protein>
<feature type="coiled-coil region" evidence="1">
    <location>
        <begin position="738"/>
        <end position="800"/>
    </location>
</feature>
<keyword evidence="1" id="KW-0175">Coiled coil</keyword>
<dbReference type="Pfam" id="PF04782">
    <property type="entry name" value="DUF632"/>
    <property type="match status" value="1"/>
</dbReference>
<feature type="compositionally biased region" description="Low complexity" evidence="2">
    <location>
        <begin position="92"/>
        <end position="104"/>
    </location>
</feature>
<feature type="compositionally biased region" description="Basic and acidic residues" evidence="2">
    <location>
        <begin position="294"/>
        <end position="313"/>
    </location>
</feature>
<evidence type="ECO:0000256" key="2">
    <source>
        <dbReference type="SAM" id="MobiDB-lite"/>
    </source>
</evidence>
<evidence type="ECO:0000259" key="3">
    <source>
        <dbReference type="Pfam" id="PF04782"/>
    </source>
</evidence>
<dbReference type="PANTHER" id="PTHR21450:SF2">
    <property type="entry name" value="FAMILY PROTEIN, PUTATIVE (DUF630 AND DUF632)-RELATED"/>
    <property type="match status" value="1"/>
</dbReference>
<feature type="region of interest" description="Disordered" evidence="2">
    <location>
        <begin position="65"/>
        <end position="151"/>
    </location>
</feature>
<feature type="compositionally biased region" description="Low complexity" evidence="2">
    <location>
        <begin position="65"/>
        <end position="76"/>
    </location>
</feature>
<evidence type="ECO:0000256" key="1">
    <source>
        <dbReference type="SAM" id="Coils"/>
    </source>
</evidence>
<evidence type="ECO:0000313" key="5">
    <source>
        <dbReference type="EMBL" id="KAJ4965867.1"/>
    </source>
</evidence>
<evidence type="ECO:0000313" key="6">
    <source>
        <dbReference type="Proteomes" id="UP001141806"/>
    </source>
</evidence>
<accession>A0A9Q0K8K3</accession>